<sequence length="208" mass="21965">MSAAVARVAAMVTPEQLEAVLDEAELDWEALTVVLVAGATRDQVLTTLGASPEPAALGDVDWDHASAYAVVEIAGGVLALEHSGYADPSLDVLARLSSFGGSAAVARSNIKAQDRFGCAADGEVVFDAAEYPFVEVEEKQPLPSRLRPLFDTAWVDLDAPDDVEPEADPTLVAITMACDVTGLEPTVADLERAREATYHQVPVLTYLG</sequence>
<name>A0ABP5AVU4_9ACTN</name>
<comment type="caution">
    <text evidence="1">The sequence shown here is derived from an EMBL/GenBank/DDBJ whole genome shotgun (WGS) entry which is preliminary data.</text>
</comment>
<protein>
    <submittedName>
        <fullName evidence="1">Uncharacterized protein</fullName>
    </submittedName>
</protein>
<dbReference type="EMBL" id="BAAAMY010000005">
    <property type="protein sequence ID" value="GAA1922958.1"/>
    <property type="molecule type" value="Genomic_DNA"/>
</dbReference>
<keyword evidence="2" id="KW-1185">Reference proteome</keyword>
<accession>A0ABP5AVU4</accession>
<dbReference type="Proteomes" id="UP001501612">
    <property type="component" value="Unassembled WGS sequence"/>
</dbReference>
<proteinExistence type="predicted"/>
<gene>
    <name evidence="1" type="ORF">GCM10009737_25650</name>
</gene>
<reference evidence="2" key="1">
    <citation type="journal article" date="2019" name="Int. J. Syst. Evol. Microbiol.">
        <title>The Global Catalogue of Microorganisms (GCM) 10K type strain sequencing project: providing services to taxonomists for standard genome sequencing and annotation.</title>
        <authorList>
            <consortium name="The Broad Institute Genomics Platform"/>
            <consortium name="The Broad Institute Genome Sequencing Center for Infectious Disease"/>
            <person name="Wu L."/>
            <person name="Ma J."/>
        </authorList>
    </citation>
    <scope>NUCLEOTIDE SEQUENCE [LARGE SCALE GENOMIC DNA]</scope>
    <source>
        <strain evidence="2">JCM 14046</strain>
    </source>
</reference>
<evidence type="ECO:0000313" key="2">
    <source>
        <dbReference type="Proteomes" id="UP001501612"/>
    </source>
</evidence>
<evidence type="ECO:0000313" key="1">
    <source>
        <dbReference type="EMBL" id="GAA1922958.1"/>
    </source>
</evidence>
<organism evidence="1 2">
    <name type="scientific">Nocardioides lentus</name>
    <dbReference type="NCBI Taxonomy" id="338077"/>
    <lineage>
        <taxon>Bacteria</taxon>
        <taxon>Bacillati</taxon>
        <taxon>Actinomycetota</taxon>
        <taxon>Actinomycetes</taxon>
        <taxon>Propionibacteriales</taxon>
        <taxon>Nocardioidaceae</taxon>
        <taxon>Nocardioides</taxon>
    </lineage>
</organism>
<dbReference type="InterPro" id="IPR045592">
    <property type="entry name" value="DUF6461"/>
</dbReference>
<dbReference type="Pfam" id="PF20062">
    <property type="entry name" value="DUF6461"/>
    <property type="match status" value="1"/>
</dbReference>